<comment type="similarity">
    <text evidence="1">Belongs to the peptidase C1 family.</text>
</comment>
<evidence type="ECO:0000256" key="3">
    <source>
        <dbReference type="ARBA" id="ARBA00022801"/>
    </source>
</evidence>
<evidence type="ECO:0000256" key="4">
    <source>
        <dbReference type="ARBA" id="ARBA00022807"/>
    </source>
</evidence>
<keyword evidence="2" id="KW-0645">Protease</keyword>
<dbReference type="SUPFAM" id="SSF54001">
    <property type="entry name" value="Cysteine proteinases"/>
    <property type="match status" value="1"/>
</dbReference>
<dbReference type="PANTHER" id="PTHR12411">
    <property type="entry name" value="CYSTEINE PROTEASE FAMILY C1-RELATED"/>
    <property type="match status" value="1"/>
</dbReference>
<evidence type="ECO:0000259" key="5">
    <source>
        <dbReference type="SMART" id="SM00645"/>
    </source>
</evidence>
<dbReference type="InterPro" id="IPR039417">
    <property type="entry name" value="Peptidase_C1A_papain-like"/>
</dbReference>
<evidence type="ECO:0000313" key="7">
    <source>
        <dbReference type="EnsemblMetazoa" id="XP_022664014"/>
    </source>
</evidence>
<dbReference type="SMART" id="SM00848">
    <property type="entry name" value="Inhibitor_I29"/>
    <property type="match status" value="1"/>
</dbReference>
<sequence>MVAVSVCGSSTVPNVSPSLLQAALHAKWSSYKAQHGKEYASHVDNVKKVVFLENTRTIEEHNLRFHQGLESFQMGHNALSDFTLEEIQATRMGLAMPSDIEEHHANASLHVTSEDYPYPTRLDWRDQNAVGPVKNQQHCASCYAFSSGGALETAHWRRYGILPNVSVQHIVDCTRQYGNRGCQGGWMHTAFKWLQDHGGYLASTEYPYAAHVGKCRDESTLKIGRVARYARIPAGDEKALLDAVTFIGTIPVAYNAVTKQHAYYRQGILDVPDCGTRPTHAVLLVGYGTERGVDYWILKNSWGTSWGENGYFRMRRGSNMCGVANWASYPVSG</sequence>
<evidence type="ECO:0000256" key="1">
    <source>
        <dbReference type="ARBA" id="ARBA00008455"/>
    </source>
</evidence>
<dbReference type="PROSITE" id="PS00640">
    <property type="entry name" value="THIOL_PROTEASE_ASN"/>
    <property type="match status" value="1"/>
</dbReference>
<dbReference type="Pfam" id="PF00112">
    <property type="entry name" value="Peptidase_C1"/>
    <property type="match status" value="1"/>
</dbReference>
<dbReference type="Gene3D" id="3.90.70.10">
    <property type="entry name" value="Cysteine proteinases"/>
    <property type="match status" value="1"/>
</dbReference>
<feature type="domain" description="Cathepsin propeptide inhibitor" evidence="6">
    <location>
        <begin position="28"/>
        <end position="87"/>
    </location>
</feature>
<keyword evidence="4" id="KW-0788">Thiol protease</keyword>
<dbReference type="InterPro" id="IPR013201">
    <property type="entry name" value="Prot_inhib_I29"/>
</dbReference>
<dbReference type="InParanoid" id="A0A7M7KAI4"/>
<dbReference type="GO" id="GO:0006508">
    <property type="term" value="P:proteolysis"/>
    <property type="evidence" value="ECO:0007669"/>
    <property type="project" value="UniProtKB-KW"/>
</dbReference>
<dbReference type="SMART" id="SM00645">
    <property type="entry name" value="Pept_C1"/>
    <property type="match status" value="1"/>
</dbReference>
<dbReference type="RefSeq" id="XP_022664014.1">
    <property type="nucleotide sequence ID" value="XM_022808279.1"/>
</dbReference>
<keyword evidence="8" id="KW-1185">Reference proteome</keyword>
<evidence type="ECO:0000256" key="2">
    <source>
        <dbReference type="ARBA" id="ARBA00022670"/>
    </source>
</evidence>
<dbReference type="AlphaFoldDB" id="A0A7M7KAI4"/>
<dbReference type="OrthoDB" id="6502402at2759"/>
<dbReference type="KEGG" id="vde:111251592"/>
<protein>
    <submittedName>
        <fullName evidence="7">Uncharacterized protein</fullName>
    </submittedName>
</protein>
<accession>A0A7M7KAI4</accession>
<proteinExistence type="inferred from homology"/>
<dbReference type="CDD" id="cd02248">
    <property type="entry name" value="Peptidase_C1A"/>
    <property type="match status" value="1"/>
</dbReference>
<feature type="domain" description="Peptidase C1A papain C-terminal" evidence="5">
    <location>
        <begin position="118"/>
        <end position="331"/>
    </location>
</feature>
<dbReference type="GO" id="GO:0008234">
    <property type="term" value="F:cysteine-type peptidase activity"/>
    <property type="evidence" value="ECO:0007669"/>
    <property type="project" value="UniProtKB-KW"/>
</dbReference>
<dbReference type="EnsemblMetazoa" id="XM_022808279">
    <property type="protein sequence ID" value="XP_022664014"/>
    <property type="gene ID" value="LOC111251592"/>
</dbReference>
<keyword evidence="3" id="KW-0378">Hydrolase</keyword>
<dbReference type="Pfam" id="PF08246">
    <property type="entry name" value="Inhibitor_I29"/>
    <property type="match status" value="1"/>
</dbReference>
<dbReference type="InterPro" id="IPR000668">
    <property type="entry name" value="Peptidase_C1A_C"/>
</dbReference>
<name>A0A7M7KAI4_VARDE</name>
<dbReference type="InterPro" id="IPR025661">
    <property type="entry name" value="Pept_asp_AS"/>
</dbReference>
<evidence type="ECO:0000313" key="8">
    <source>
        <dbReference type="Proteomes" id="UP000594260"/>
    </source>
</evidence>
<dbReference type="InterPro" id="IPR013128">
    <property type="entry name" value="Peptidase_C1A"/>
</dbReference>
<reference evidence="7" key="1">
    <citation type="submission" date="2021-01" db="UniProtKB">
        <authorList>
            <consortium name="EnsemblMetazoa"/>
        </authorList>
    </citation>
    <scope>IDENTIFICATION</scope>
</reference>
<dbReference type="OMA" id="VANWASY"/>
<organism evidence="7 8">
    <name type="scientific">Varroa destructor</name>
    <name type="common">Honeybee mite</name>
    <dbReference type="NCBI Taxonomy" id="109461"/>
    <lineage>
        <taxon>Eukaryota</taxon>
        <taxon>Metazoa</taxon>
        <taxon>Ecdysozoa</taxon>
        <taxon>Arthropoda</taxon>
        <taxon>Chelicerata</taxon>
        <taxon>Arachnida</taxon>
        <taxon>Acari</taxon>
        <taxon>Parasitiformes</taxon>
        <taxon>Mesostigmata</taxon>
        <taxon>Gamasina</taxon>
        <taxon>Dermanyssoidea</taxon>
        <taxon>Varroidae</taxon>
        <taxon>Varroa</taxon>
    </lineage>
</organism>
<dbReference type="Proteomes" id="UP000594260">
    <property type="component" value="Unplaced"/>
</dbReference>
<evidence type="ECO:0000259" key="6">
    <source>
        <dbReference type="SMART" id="SM00848"/>
    </source>
</evidence>
<dbReference type="PRINTS" id="PR00705">
    <property type="entry name" value="PAPAIN"/>
</dbReference>
<dbReference type="FunFam" id="3.90.70.10:FF:000006">
    <property type="entry name" value="Cathepsin S"/>
    <property type="match status" value="1"/>
</dbReference>
<dbReference type="GeneID" id="111251592"/>
<dbReference type="InterPro" id="IPR038765">
    <property type="entry name" value="Papain-like_cys_pep_sf"/>
</dbReference>